<dbReference type="EMBL" id="CP127173">
    <property type="protein sequence ID" value="WIV58003.1"/>
    <property type="molecule type" value="Genomic_DNA"/>
</dbReference>
<proteinExistence type="predicted"/>
<evidence type="ECO:0000313" key="3">
    <source>
        <dbReference type="Proteomes" id="UP001227101"/>
    </source>
</evidence>
<dbReference type="Pfam" id="PF13560">
    <property type="entry name" value="HTH_31"/>
    <property type="match status" value="1"/>
</dbReference>
<dbReference type="Proteomes" id="UP001227101">
    <property type="component" value="Chromosome"/>
</dbReference>
<dbReference type="Gene3D" id="1.10.260.40">
    <property type="entry name" value="lambda repressor-like DNA-binding domains"/>
    <property type="match status" value="1"/>
</dbReference>
<keyword evidence="3" id="KW-1185">Reference proteome</keyword>
<protein>
    <submittedName>
        <fullName evidence="2">Helix-turn-helix transcriptional regulator</fullName>
    </submittedName>
</protein>
<dbReference type="RefSeq" id="WP_285455322.1">
    <property type="nucleotide sequence ID" value="NZ_CP127173.1"/>
</dbReference>
<gene>
    <name evidence="2" type="ORF">QP939_04825</name>
</gene>
<dbReference type="SUPFAM" id="SSF47413">
    <property type="entry name" value="lambda repressor-like DNA-binding domains"/>
    <property type="match status" value="1"/>
</dbReference>
<sequence length="419" mass="46358">MTDEQTETRPAADHLVREIRRLRSAAGLSQSELARRIGYTRNYVSLAEREGRNLPSRELVDALDRGLRTGGDLRRLWEAAKQEQAELRRENRSPRTTQLRDDAVRVGMTALRRALLACDEPDDGPVRPAHALRAAVSQVTEQRVQARYAQLVVDLPDLLMELGRARDLAIDERERSNATELLVLAYRAADGLAFKYGYTDLSSQIITAMRLAASQVDRPFLDAAVAYVRTEMFFAVRDLETAHRSLVRAIDRIPATRSTVDSEAARGSLAMRAAVVSARAGKAEEADDHLAEAYRAAEHTPEGVYLGTAFGPASVRIHEVAVAQELGDSPTAVQRGTGWHPPRELPAERRSHFYIDLAPAQLEVGRPDDAFASLQLAKSVAPLHTREHPRVKAALRSLLRAQRTVSDELATFAAWADVS</sequence>
<organism evidence="2 3">
    <name type="scientific">Amycolatopsis nalaikhensis</name>
    <dbReference type="NCBI Taxonomy" id="715472"/>
    <lineage>
        <taxon>Bacteria</taxon>
        <taxon>Bacillati</taxon>
        <taxon>Actinomycetota</taxon>
        <taxon>Actinomycetes</taxon>
        <taxon>Pseudonocardiales</taxon>
        <taxon>Pseudonocardiaceae</taxon>
        <taxon>Amycolatopsis</taxon>
    </lineage>
</organism>
<evidence type="ECO:0000313" key="2">
    <source>
        <dbReference type="EMBL" id="WIV58003.1"/>
    </source>
</evidence>
<dbReference type="CDD" id="cd00093">
    <property type="entry name" value="HTH_XRE"/>
    <property type="match status" value="1"/>
</dbReference>
<dbReference type="InterPro" id="IPR010982">
    <property type="entry name" value="Lambda_DNA-bd_dom_sf"/>
</dbReference>
<dbReference type="SMART" id="SM00530">
    <property type="entry name" value="HTH_XRE"/>
    <property type="match status" value="1"/>
</dbReference>
<reference evidence="2 3" key="1">
    <citation type="submission" date="2023-06" db="EMBL/GenBank/DDBJ databases">
        <authorList>
            <person name="Oyuntsetseg B."/>
            <person name="Kim S.B."/>
        </authorList>
    </citation>
    <scope>NUCLEOTIDE SEQUENCE [LARGE SCALE GENOMIC DNA]</scope>
    <source>
        <strain evidence="2 3">2-2</strain>
    </source>
</reference>
<name>A0ABY8XQV6_9PSEU</name>
<feature type="domain" description="HTH cro/C1-type" evidence="1">
    <location>
        <begin position="19"/>
        <end position="73"/>
    </location>
</feature>
<evidence type="ECO:0000259" key="1">
    <source>
        <dbReference type="PROSITE" id="PS50943"/>
    </source>
</evidence>
<dbReference type="InterPro" id="IPR001387">
    <property type="entry name" value="Cro/C1-type_HTH"/>
</dbReference>
<dbReference type="PROSITE" id="PS50943">
    <property type="entry name" value="HTH_CROC1"/>
    <property type="match status" value="1"/>
</dbReference>
<accession>A0ABY8XQV6</accession>